<dbReference type="GO" id="GO:0005524">
    <property type="term" value="F:ATP binding"/>
    <property type="evidence" value="ECO:0007669"/>
    <property type="project" value="UniProtKB-KW"/>
</dbReference>
<dbReference type="GO" id="GO:1905263">
    <property type="term" value="P:positive regulation of meiotic DNA double-strand break formation involved in reciprocal meiotic recombination"/>
    <property type="evidence" value="ECO:0007669"/>
    <property type="project" value="EnsemblFungi"/>
</dbReference>
<dbReference type="GO" id="GO:0044773">
    <property type="term" value="P:mitotic DNA damage checkpoint signaling"/>
    <property type="evidence" value="ECO:0007669"/>
    <property type="project" value="TreeGrafter"/>
</dbReference>
<dbReference type="OrthoDB" id="10020333at2759"/>
<evidence type="ECO:0000256" key="4">
    <source>
        <dbReference type="ARBA" id="ARBA00022741"/>
    </source>
</evidence>
<dbReference type="Gene3D" id="3.30.200.20">
    <property type="entry name" value="Phosphorylase Kinase, domain 1"/>
    <property type="match status" value="1"/>
</dbReference>
<keyword evidence="5 8" id="KW-0418">Kinase</keyword>
<dbReference type="InterPro" id="IPR011009">
    <property type="entry name" value="Kinase-like_dom_sf"/>
</dbReference>
<dbReference type="PANTHER" id="PTHR44167:SF23">
    <property type="entry name" value="CDC7 KINASE, ISOFORM A-RELATED"/>
    <property type="match status" value="1"/>
</dbReference>
<evidence type="ECO:0000256" key="1">
    <source>
        <dbReference type="ARBA" id="ARBA00012513"/>
    </source>
</evidence>
<keyword evidence="2" id="KW-0723">Serine/threonine-protein kinase</keyword>
<evidence type="ECO:0000256" key="6">
    <source>
        <dbReference type="ARBA" id="ARBA00022840"/>
    </source>
</evidence>
<dbReference type="Gene3D" id="1.10.510.10">
    <property type="entry name" value="Transferase(Phosphotransferase) domain 1"/>
    <property type="match status" value="1"/>
</dbReference>
<dbReference type="CDD" id="cd14019">
    <property type="entry name" value="STKc_Cdc7"/>
    <property type="match status" value="1"/>
</dbReference>
<dbReference type="GO" id="GO:0031431">
    <property type="term" value="C:Dbf4-dependent protein kinase complex"/>
    <property type="evidence" value="ECO:0007669"/>
    <property type="project" value="EnsemblFungi"/>
</dbReference>
<dbReference type="GO" id="GO:0042802">
    <property type="term" value="F:identical protein binding"/>
    <property type="evidence" value="ECO:0007669"/>
    <property type="project" value="EnsemblFungi"/>
</dbReference>
<reference evidence="8 9" key="1">
    <citation type="journal article" date="2015" name="Genome Biol. Evol.">
        <title>Phylogenomic analyses indicate that early fungi evolved digesting cell walls of algal ancestors of land plants.</title>
        <authorList>
            <person name="Chang Y."/>
            <person name="Wang S."/>
            <person name="Sekimoto S."/>
            <person name="Aerts A.L."/>
            <person name="Choi C."/>
            <person name="Clum A."/>
            <person name="LaButti K.M."/>
            <person name="Lindquist E.A."/>
            <person name="Yee Ngan C."/>
            <person name="Ohm R.A."/>
            <person name="Salamov A.A."/>
            <person name="Grigoriev I.V."/>
            <person name="Spatafora J.W."/>
            <person name="Berbee M.L."/>
        </authorList>
    </citation>
    <scope>NUCLEOTIDE SEQUENCE [LARGE SCALE GENOMIC DNA]</scope>
    <source>
        <strain evidence="8 9">JEL478</strain>
    </source>
</reference>
<dbReference type="GO" id="GO:0000785">
    <property type="term" value="C:chromatin"/>
    <property type="evidence" value="ECO:0007669"/>
    <property type="project" value="EnsemblFungi"/>
</dbReference>
<dbReference type="GO" id="GO:0033314">
    <property type="term" value="P:mitotic DNA replication checkpoint signaling"/>
    <property type="evidence" value="ECO:0007669"/>
    <property type="project" value="EnsemblFungi"/>
</dbReference>
<keyword evidence="6" id="KW-0067">ATP-binding</keyword>
<keyword evidence="3" id="KW-0808">Transferase</keyword>
<dbReference type="GO" id="GO:0001100">
    <property type="term" value="P:negative regulation of exit from mitosis"/>
    <property type="evidence" value="ECO:0007669"/>
    <property type="project" value="EnsemblFungi"/>
</dbReference>
<protein>
    <recommendedName>
        <fullName evidence="1">non-specific serine/threonine protein kinase</fullName>
        <ecNumber evidence="1">2.7.11.1</ecNumber>
    </recommendedName>
</protein>
<dbReference type="EC" id="2.7.11.1" evidence="1"/>
<dbReference type="GO" id="GO:1904968">
    <property type="term" value="P:positive regulation of spindle attachment to meiosis I kinetochore"/>
    <property type="evidence" value="ECO:0007669"/>
    <property type="project" value="EnsemblFungi"/>
</dbReference>
<dbReference type="EMBL" id="KQ965790">
    <property type="protein sequence ID" value="KXS12166.1"/>
    <property type="molecule type" value="Genomic_DNA"/>
</dbReference>
<dbReference type="OMA" id="QGFTMEK"/>
<dbReference type="GO" id="GO:0060903">
    <property type="term" value="P:positive regulation of meiosis I"/>
    <property type="evidence" value="ECO:0007669"/>
    <property type="project" value="EnsemblFungi"/>
</dbReference>
<dbReference type="STRING" id="1344416.A0A139A5V8"/>
<gene>
    <name evidence="8" type="ORF">M427DRAFT_59696</name>
</gene>
<dbReference type="PROSITE" id="PS50011">
    <property type="entry name" value="PROTEIN_KINASE_DOM"/>
    <property type="match status" value="1"/>
</dbReference>
<evidence type="ECO:0000256" key="2">
    <source>
        <dbReference type="ARBA" id="ARBA00022527"/>
    </source>
</evidence>
<dbReference type="GO" id="GO:0006270">
    <property type="term" value="P:DNA replication initiation"/>
    <property type="evidence" value="ECO:0007669"/>
    <property type="project" value="EnsemblFungi"/>
</dbReference>
<dbReference type="GO" id="GO:1905342">
    <property type="term" value="P:positive regulation of protein localization to kinetochore"/>
    <property type="evidence" value="ECO:0007669"/>
    <property type="project" value="EnsemblFungi"/>
</dbReference>
<evidence type="ECO:0000313" key="8">
    <source>
        <dbReference type="EMBL" id="KXS12166.1"/>
    </source>
</evidence>
<dbReference type="SUPFAM" id="SSF56112">
    <property type="entry name" value="Protein kinase-like (PK-like)"/>
    <property type="match status" value="1"/>
</dbReference>
<organism evidence="8 9">
    <name type="scientific">Gonapodya prolifera (strain JEL478)</name>
    <name type="common">Monoblepharis prolifera</name>
    <dbReference type="NCBI Taxonomy" id="1344416"/>
    <lineage>
        <taxon>Eukaryota</taxon>
        <taxon>Fungi</taxon>
        <taxon>Fungi incertae sedis</taxon>
        <taxon>Chytridiomycota</taxon>
        <taxon>Chytridiomycota incertae sedis</taxon>
        <taxon>Monoblepharidomycetes</taxon>
        <taxon>Monoblepharidales</taxon>
        <taxon>Gonapodyaceae</taxon>
        <taxon>Gonapodya</taxon>
    </lineage>
</organism>
<dbReference type="SMART" id="SM00220">
    <property type="entry name" value="S_TKc"/>
    <property type="match status" value="1"/>
</dbReference>
<dbReference type="GO" id="GO:0000775">
    <property type="term" value="C:chromosome, centromeric region"/>
    <property type="evidence" value="ECO:0007669"/>
    <property type="project" value="EnsemblFungi"/>
</dbReference>
<dbReference type="GO" id="GO:0000727">
    <property type="term" value="P:double-strand break repair via break-induced replication"/>
    <property type="evidence" value="ECO:0007669"/>
    <property type="project" value="EnsemblFungi"/>
</dbReference>
<proteinExistence type="predicted"/>
<keyword evidence="4" id="KW-0547">Nucleotide-binding</keyword>
<dbReference type="Pfam" id="PF00069">
    <property type="entry name" value="Pkinase"/>
    <property type="match status" value="2"/>
</dbReference>
<dbReference type="Proteomes" id="UP000070544">
    <property type="component" value="Unassembled WGS sequence"/>
</dbReference>
<dbReference type="InterPro" id="IPR008271">
    <property type="entry name" value="Ser/Thr_kinase_AS"/>
</dbReference>
<dbReference type="GO" id="GO:0006279">
    <property type="term" value="P:premeiotic DNA replication"/>
    <property type="evidence" value="ECO:0007669"/>
    <property type="project" value="EnsemblFungi"/>
</dbReference>
<evidence type="ECO:0000256" key="3">
    <source>
        <dbReference type="ARBA" id="ARBA00022679"/>
    </source>
</evidence>
<keyword evidence="9" id="KW-1185">Reference proteome</keyword>
<evidence type="ECO:0000259" key="7">
    <source>
        <dbReference type="PROSITE" id="PS50011"/>
    </source>
</evidence>
<dbReference type="PANTHER" id="PTHR44167">
    <property type="entry name" value="OVARIAN-SPECIFIC SERINE/THREONINE-PROTEIN KINASE LOK-RELATED"/>
    <property type="match status" value="1"/>
</dbReference>
<sequence length="402" mass="45668">MSVLFARNIPVDVIPEDPYDSDIDPSEDRGTADEIEMFLDSWPELAQRFRILKKIGEGTFSSVYKAIDLKHDEHDNSTWVKQAGVNRNKTDVVHVALKRIYETSSANRIMSEIKMLADLTGSDCVVPIITAERKGDQVVIVLPYFEHQDFRDYFTSCKVDDIRCYMRQLFTALKALHEHGIMHRDIKPSNFMYNFITRRGMLTDFGLAQFQQRNVATRLVEAAKVQSSKTSKKPAATSFMENVEFGTSAKIPKNETRPSKKANRAGTRGFRAPEVLFKSQCQTTAIDVWSCGVTLLCFFTHCFPFFESNDDANAVVELACIFGTNKMEEVARLHNVTWQSNLPKLKKESIGFKALCELVTGDGLFTRQIPPEGYDLLERCLELDPAKRITAKDALNHPFIRN</sequence>
<evidence type="ECO:0000313" key="9">
    <source>
        <dbReference type="Proteomes" id="UP000070544"/>
    </source>
</evidence>
<dbReference type="PROSITE" id="PS00108">
    <property type="entry name" value="PROTEIN_KINASE_ST"/>
    <property type="match status" value="1"/>
</dbReference>
<dbReference type="AlphaFoldDB" id="A0A139A5V8"/>
<feature type="domain" description="Protein kinase" evidence="7">
    <location>
        <begin position="49"/>
        <end position="400"/>
    </location>
</feature>
<dbReference type="GO" id="GO:0031503">
    <property type="term" value="P:protein-containing complex localization"/>
    <property type="evidence" value="ECO:0007669"/>
    <property type="project" value="EnsemblFungi"/>
</dbReference>
<accession>A0A139A5V8</accession>
<dbReference type="InterPro" id="IPR000719">
    <property type="entry name" value="Prot_kinase_dom"/>
</dbReference>
<evidence type="ECO:0000256" key="5">
    <source>
        <dbReference type="ARBA" id="ARBA00022777"/>
    </source>
</evidence>
<name>A0A139A5V8_GONPJ</name>
<dbReference type="GO" id="GO:1902977">
    <property type="term" value="P:mitotic DNA replication preinitiation complex assembly"/>
    <property type="evidence" value="ECO:0007669"/>
    <property type="project" value="EnsemblFungi"/>
</dbReference>
<dbReference type="GO" id="GO:0004674">
    <property type="term" value="F:protein serine/threonine kinase activity"/>
    <property type="evidence" value="ECO:0007669"/>
    <property type="project" value="UniProtKB-KW"/>
</dbReference>